<evidence type="ECO:0000256" key="5">
    <source>
        <dbReference type="ARBA" id="ARBA00022801"/>
    </source>
</evidence>
<dbReference type="NCBIfam" id="TIGR00500">
    <property type="entry name" value="met_pdase_I"/>
    <property type="match status" value="1"/>
</dbReference>
<feature type="binding site" evidence="6">
    <location>
        <position position="234"/>
    </location>
    <ligand>
        <name>substrate</name>
    </ligand>
</feature>
<keyword evidence="5 6" id="KW-0378">Hydrolase</keyword>
<evidence type="ECO:0000256" key="4">
    <source>
        <dbReference type="ARBA" id="ARBA00022723"/>
    </source>
</evidence>
<comment type="similarity">
    <text evidence="6">Belongs to the peptidase M24A family. Methionine aminopeptidase type 1 subfamily.</text>
</comment>
<dbReference type="EnsemblBacteria" id="AAO75745">
    <property type="protein sequence ID" value="AAO75745"/>
    <property type="gene ID" value="BT_0638"/>
</dbReference>
<evidence type="ECO:0000256" key="6">
    <source>
        <dbReference type="HAMAP-Rule" id="MF_01974"/>
    </source>
</evidence>
<feature type="binding site" evidence="6">
    <location>
        <position position="153"/>
    </location>
    <ligand>
        <name>a divalent metal cation</name>
        <dbReference type="ChEBI" id="CHEBI:60240"/>
        <label>1</label>
    </ligand>
</feature>
<dbReference type="PRINTS" id="PR00599">
    <property type="entry name" value="MAPEPTIDASE"/>
</dbReference>
<dbReference type="PATRIC" id="fig|226186.12.peg.649"/>
<reference evidence="9 10" key="2">
    <citation type="journal article" date="2009" name="Proc. Natl. Acad. Sci. U.S.A.">
        <title>Characterizing a model human gut microbiota composed of members of its two dominant bacterial phyla.</title>
        <authorList>
            <person name="Mahowald M.A."/>
            <person name="Rey F.E."/>
            <person name="Seedorf H."/>
            <person name="Turnbaugh P.J."/>
            <person name="Fulton R.S."/>
            <person name="Wollam A."/>
            <person name="Shah N."/>
            <person name="Wang C."/>
            <person name="Magrini V."/>
            <person name="Wilson R.K."/>
            <person name="Cantarel B.L."/>
            <person name="Coutinho P.M."/>
            <person name="Henrissat B."/>
            <person name="Crock L.W."/>
            <person name="Russell A."/>
            <person name="Verberkmoes N.C."/>
            <person name="Hettich R.L."/>
            <person name="Gordon J.I."/>
        </authorList>
    </citation>
    <scope>NUCLEOTIDE SEQUENCE [LARGE SCALE GENOMIC DNA]</scope>
    <source>
        <strain evidence="10">ATCC 29148 / DSM 2079 / JCM 5827 / CCUG 10774 / NCTC 10582 / VPI-5482 / E50</strain>
    </source>
</reference>
<feature type="binding site" evidence="6">
    <location>
        <position position="164"/>
    </location>
    <ligand>
        <name>a divalent metal cation</name>
        <dbReference type="ChEBI" id="CHEBI:60240"/>
        <label>2</label>
        <note>catalytic</note>
    </ligand>
</feature>
<dbReference type="InterPro" id="IPR001714">
    <property type="entry name" value="Pept_M24_MAP"/>
</dbReference>
<dbReference type="GO" id="GO:0046872">
    <property type="term" value="F:metal ion binding"/>
    <property type="evidence" value="ECO:0007669"/>
    <property type="project" value="UniProtKB-UniRule"/>
</dbReference>
<dbReference type="KEGG" id="bth:BT_0638"/>
<keyword evidence="2 6" id="KW-0031">Aminopeptidase</keyword>
<dbReference type="SUPFAM" id="SSF55920">
    <property type="entry name" value="Creatinase/aminopeptidase"/>
    <property type="match status" value="1"/>
</dbReference>
<dbReference type="PANTHER" id="PTHR43330">
    <property type="entry name" value="METHIONINE AMINOPEPTIDASE"/>
    <property type="match status" value="1"/>
</dbReference>
<keyword evidence="3 6" id="KW-0645">Protease</keyword>
<dbReference type="Gene3D" id="3.90.230.10">
    <property type="entry name" value="Creatinase/methionine aminopeptidase superfamily"/>
    <property type="match status" value="1"/>
</dbReference>
<evidence type="ECO:0000256" key="3">
    <source>
        <dbReference type="ARBA" id="ARBA00022670"/>
    </source>
</evidence>
<dbReference type="Pfam" id="PF00557">
    <property type="entry name" value="Peptidase_M24"/>
    <property type="match status" value="1"/>
</dbReference>
<evidence type="ECO:0000256" key="7">
    <source>
        <dbReference type="RuleBase" id="RU003653"/>
    </source>
</evidence>
<dbReference type="GO" id="GO:0006508">
    <property type="term" value="P:proteolysis"/>
    <property type="evidence" value="ECO:0007669"/>
    <property type="project" value="UniProtKB-KW"/>
</dbReference>
<reference evidence="9 10" key="1">
    <citation type="journal article" date="2003" name="Science">
        <title>A genomic view of the human-Bacteroides thetaiotaomicron symbiosis.</title>
        <authorList>
            <person name="Xu J."/>
            <person name="Bjursell M.K."/>
            <person name="Himrod J."/>
            <person name="Deng S."/>
            <person name="Carmichael L.K."/>
            <person name="Chiang H.C."/>
            <person name="Hooper L.V."/>
            <person name="Gordon J.I."/>
        </authorList>
    </citation>
    <scope>NUCLEOTIDE SEQUENCE [LARGE SCALE GENOMIC DNA]</scope>
    <source>
        <strain evidence="10">ATCC 29148 / DSM 2079 / JCM 5827 / CCUG 10774 / NCTC 10582 / VPI-5482 / E50</strain>
    </source>
</reference>
<dbReference type="InterPro" id="IPR036005">
    <property type="entry name" value="Creatinase/aminopeptidase-like"/>
</dbReference>
<comment type="function">
    <text evidence="1 6">Removes the N-terminal methionine from nascent proteins. The N-terminal methionine is often cleaved when the second residue in the primary sequence is small and uncharged (Met-Ala-, Cys, Gly, Pro, Ser, Thr, or Val). Requires deformylation of the N(alpha)-formylated initiator methionine before it can be hydrolyzed.</text>
</comment>
<dbReference type="FunCoup" id="Q8AA27">
    <property type="interactions" value="505"/>
</dbReference>
<name>Q8AA27_BACTN</name>
<feature type="binding site" evidence="6">
    <location>
        <position position="135"/>
    </location>
    <ligand>
        <name>substrate</name>
    </ligand>
</feature>
<feature type="binding site" evidence="6">
    <location>
        <position position="292"/>
    </location>
    <ligand>
        <name>a divalent metal cation</name>
        <dbReference type="ChEBI" id="CHEBI:60240"/>
        <label>1</label>
    </ligand>
</feature>
<comment type="cofactor">
    <cofactor evidence="6">
        <name>Co(2+)</name>
        <dbReference type="ChEBI" id="CHEBI:48828"/>
    </cofactor>
    <cofactor evidence="6">
        <name>Zn(2+)</name>
        <dbReference type="ChEBI" id="CHEBI:29105"/>
    </cofactor>
    <cofactor evidence="6">
        <name>Mn(2+)</name>
        <dbReference type="ChEBI" id="CHEBI:29035"/>
    </cofactor>
    <cofactor evidence="6">
        <name>Fe(2+)</name>
        <dbReference type="ChEBI" id="CHEBI:29033"/>
    </cofactor>
    <text evidence="6">Binds 2 divalent metal cations per subunit. Has a high-affinity and a low affinity metal-binding site. The true nature of the physiological cofactor is under debate. The enzyme is active with cobalt, zinc, manganese or divalent iron ions. Most likely, methionine aminopeptidases function as mononuclear Fe(2+)-metalloproteases under physiological conditions, and the catalytically relevant metal-binding site has been assigned to the histidine-containing high-affinity site.</text>
</comment>
<dbReference type="InterPro" id="IPR002467">
    <property type="entry name" value="Pept_M24A_MAP1"/>
</dbReference>
<dbReference type="HOGENOM" id="CLU_015857_0_0_10"/>
<feature type="binding site" evidence="6">
    <location>
        <position position="164"/>
    </location>
    <ligand>
        <name>a divalent metal cation</name>
        <dbReference type="ChEBI" id="CHEBI:60240"/>
        <label>1</label>
    </ligand>
</feature>
<dbReference type="PANTHER" id="PTHR43330:SF8">
    <property type="entry name" value="METHIONINE AMINOPEPTIDASE 1D, MITOCHONDRIAL"/>
    <property type="match status" value="1"/>
</dbReference>
<dbReference type="EC" id="3.4.11.18" evidence="6 7"/>
<keyword evidence="4 6" id="KW-0479">Metal-binding</keyword>
<dbReference type="Proteomes" id="UP000001414">
    <property type="component" value="Chromosome"/>
</dbReference>
<dbReference type="GO" id="GO:0070006">
    <property type="term" value="F:metalloaminopeptidase activity"/>
    <property type="evidence" value="ECO:0000318"/>
    <property type="project" value="GO_Central"/>
</dbReference>
<proteinExistence type="inferred from homology"/>
<dbReference type="HAMAP" id="MF_01974">
    <property type="entry name" value="MetAP_1"/>
    <property type="match status" value="1"/>
</dbReference>
<organism evidence="9 10">
    <name type="scientific">Bacteroides thetaiotaomicron (strain ATCC 29148 / DSM 2079 / JCM 5827 / CCUG 10774 / NCTC 10582 / VPI-5482 / E50)</name>
    <dbReference type="NCBI Taxonomy" id="226186"/>
    <lineage>
        <taxon>Bacteria</taxon>
        <taxon>Pseudomonadati</taxon>
        <taxon>Bacteroidota</taxon>
        <taxon>Bacteroidia</taxon>
        <taxon>Bacteroidales</taxon>
        <taxon>Bacteroidaceae</taxon>
        <taxon>Bacteroides</taxon>
    </lineage>
</organism>
<accession>Q8AA27</accession>
<evidence type="ECO:0000313" key="10">
    <source>
        <dbReference type="Proteomes" id="UP000001414"/>
    </source>
</evidence>
<dbReference type="OrthoDB" id="9802055at2"/>
<comment type="catalytic activity">
    <reaction evidence="6 7">
        <text>Release of N-terminal amino acids, preferentially methionine, from peptides and arylamides.</text>
        <dbReference type="EC" id="3.4.11.18"/>
    </reaction>
</comment>
<evidence type="ECO:0000256" key="2">
    <source>
        <dbReference type="ARBA" id="ARBA00022438"/>
    </source>
</evidence>
<dbReference type="CDD" id="cd01086">
    <property type="entry name" value="MetAP1"/>
    <property type="match status" value="1"/>
</dbReference>
<dbReference type="GO" id="GO:0004239">
    <property type="term" value="F:initiator methionyl aminopeptidase activity"/>
    <property type="evidence" value="ECO:0007669"/>
    <property type="project" value="UniProtKB-UniRule"/>
</dbReference>
<protein>
    <recommendedName>
        <fullName evidence="6 7">Methionine aminopeptidase</fullName>
        <shortName evidence="6">MAP</shortName>
        <shortName evidence="6">MetAP</shortName>
        <ecNumber evidence="6 7">3.4.11.18</ecNumber>
    </recommendedName>
    <alternativeName>
        <fullName evidence="6">Peptidase M</fullName>
    </alternativeName>
</protein>
<dbReference type="AlphaFoldDB" id="Q8AA27"/>
<evidence type="ECO:0000259" key="8">
    <source>
        <dbReference type="Pfam" id="PF00557"/>
    </source>
</evidence>
<keyword evidence="10" id="KW-1185">Reference proteome</keyword>
<dbReference type="eggNOG" id="COG0024">
    <property type="taxonomic scope" value="Bacteria"/>
</dbReference>
<evidence type="ECO:0000256" key="1">
    <source>
        <dbReference type="ARBA" id="ARBA00002521"/>
    </source>
</evidence>
<dbReference type="PaxDb" id="226186-BT_0638"/>
<feature type="domain" description="Peptidase M24" evidence="8">
    <location>
        <begin position="69"/>
        <end position="299"/>
    </location>
</feature>
<dbReference type="InParanoid" id="Q8AA27"/>
<dbReference type="InterPro" id="IPR000994">
    <property type="entry name" value="Pept_M24"/>
</dbReference>
<feature type="binding site" evidence="6">
    <location>
        <position position="260"/>
    </location>
    <ligand>
        <name>a divalent metal cation</name>
        <dbReference type="ChEBI" id="CHEBI:60240"/>
        <label>2</label>
        <note>catalytic</note>
    </ligand>
</feature>
<comment type="subunit">
    <text evidence="6">Monomer.</text>
</comment>
<feature type="binding site" evidence="6">
    <location>
        <position position="227"/>
    </location>
    <ligand>
        <name>a divalent metal cation</name>
        <dbReference type="ChEBI" id="CHEBI:60240"/>
        <label>2</label>
        <note>catalytic</note>
    </ligand>
</feature>
<feature type="binding site" evidence="6">
    <location>
        <position position="292"/>
    </location>
    <ligand>
        <name>a divalent metal cation</name>
        <dbReference type="ChEBI" id="CHEBI:60240"/>
        <label>2</label>
        <note>catalytic</note>
    </ligand>
</feature>
<dbReference type="EMBL" id="AE015928">
    <property type="protein sequence ID" value="AAO75745.1"/>
    <property type="molecule type" value="Genomic_DNA"/>
</dbReference>
<evidence type="ECO:0000313" key="9">
    <source>
        <dbReference type="EMBL" id="AAO75745.1"/>
    </source>
</evidence>
<gene>
    <name evidence="6" type="primary">map</name>
    <name evidence="9" type="ordered locus">BT_0638</name>
</gene>
<dbReference type="NCBIfam" id="NF008970">
    <property type="entry name" value="PRK12318.1"/>
    <property type="match status" value="1"/>
</dbReference>
<sequence>MINDFIFHLFSYLCSTIKKHPIIMKNFIKGFRFTPSNYPAEVEAKIQKYRKQGYKLPPRKVLRTPEQLEGIRESAKINTALLDYISENIREGMSTEEIDVMVYDFTTKHGAIPAPLNYEGFPKSVCTSINDVVCHGIPSKTEILQSGDIINVDVSTIYKGYFSDASRMFMIGDVSPEMRKLVQVTKECMEIGIAAAQPWKQLGDVGAAIQEHAEKNGFNVVRDLCGHGVGMQFHEAPDVEHFGRRGTGMMIVPGMTFTIEPMINMGTYEVFVDEADGWTVCTDDGLPSAQWENMILITETGNEILTY</sequence>
<dbReference type="STRING" id="226186.BT_0638"/>